<evidence type="ECO:0000313" key="2">
    <source>
        <dbReference type="EMBL" id="CAF4184395.1"/>
    </source>
</evidence>
<dbReference type="AlphaFoldDB" id="A0A820AJU2"/>
<organism evidence="2 3">
    <name type="scientific">Rotaria socialis</name>
    <dbReference type="NCBI Taxonomy" id="392032"/>
    <lineage>
        <taxon>Eukaryota</taxon>
        <taxon>Metazoa</taxon>
        <taxon>Spiralia</taxon>
        <taxon>Gnathifera</taxon>
        <taxon>Rotifera</taxon>
        <taxon>Eurotatoria</taxon>
        <taxon>Bdelloidea</taxon>
        <taxon>Philodinida</taxon>
        <taxon>Philodinidae</taxon>
        <taxon>Rotaria</taxon>
    </lineage>
</organism>
<comment type="caution">
    <text evidence="2">The sequence shown here is derived from an EMBL/GenBank/DDBJ whole genome shotgun (WGS) entry which is preliminary data.</text>
</comment>
<evidence type="ECO:0000313" key="3">
    <source>
        <dbReference type="Proteomes" id="UP000663873"/>
    </source>
</evidence>
<dbReference type="Proteomes" id="UP000663873">
    <property type="component" value="Unassembled WGS sequence"/>
</dbReference>
<dbReference type="Proteomes" id="UP000663825">
    <property type="component" value="Unassembled WGS sequence"/>
</dbReference>
<dbReference type="EMBL" id="CAJNXB010000435">
    <property type="protein sequence ID" value="CAF3052007.1"/>
    <property type="molecule type" value="Genomic_DNA"/>
</dbReference>
<reference evidence="2" key="1">
    <citation type="submission" date="2021-02" db="EMBL/GenBank/DDBJ databases">
        <authorList>
            <person name="Nowell W R."/>
        </authorList>
    </citation>
    <scope>NUCLEOTIDE SEQUENCE</scope>
</reference>
<proteinExistence type="predicted"/>
<keyword evidence="3" id="KW-1185">Reference proteome</keyword>
<gene>
    <name evidence="1" type="ORF">TIS948_LOCUS4074</name>
    <name evidence="2" type="ORF">UJA718_LOCUS5522</name>
</gene>
<evidence type="ECO:0000313" key="1">
    <source>
        <dbReference type="EMBL" id="CAF3052007.1"/>
    </source>
</evidence>
<name>A0A820AJU2_9BILA</name>
<dbReference type="EMBL" id="CAJOBP010000484">
    <property type="protein sequence ID" value="CAF4184395.1"/>
    <property type="molecule type" value="Genomic_DNA"/>
</dbReference>
<sequence>MFIRNQINFPSTEDIQRRFIDFPINEIISYVDYLPEAQEGRCHIYTYPYFMPYYGGITNNFPGGLFKCVRVVALHDGHPLEHEFFLQIARSFPRVEELSVINRKSQNRKQSYESNTGNQNLSVIEYSFLGALDLLNVHDDYIEEFLINSKTCFPNNVTLYIHYKSLQRVTHNFTSDTTRINCGKIDELQLYAETKCSNSSLQEYFPSAKIKYRI</sequence>
<dbReference type="OrthoDB" id="10036014at2759"/>
<protein>
    <submittedName>
        <fullName evidence="2">Uncharacterized protein</fullName>
    </submittedName>
</protein>
<accession>A0A820AJU2</accession>